<sequence>MKKVSVECRNIRLAYGKTEVLKDINLHIEAGEFFALLGPSGSGKSTLLRLIAGFNQHQSGQLLVDGQDISRVPPHKRNIGMVFQSYALWPHMTVWDNVAFGLVERRASRDEIRRKVAAALETVGLQHLAKRRPNELSGGQQQRVALARTIVIEPQVLLLDEPLSNLDKNLRVQMRQELLSLQRRLGITTIFVTHDQEEAMTTADRMAVMDQGVVQQVGSPAALYDYPVNRFVADFVGTMNVLPGQVRQRSAGRIVLGIDGLGELALPASAETSSGQDALVLSFRPHTVRIQAEGSDGDADCIWIAGVVERSEFLGEFTRYEVRVGEQLTVTADQSHRAGASPFAPGEAVRMGLEPSQIRLLPV</sequence>
<proteinExistence type="predicted"/>
<dbReference type="InterPro" id="IPR008995">
    <property type="entry name" value="Mo/tungstate-bd_C_term_dom"/>
</dbReference>
<dbReference type="InterPro" id="IPR027417">
    <property type="entry name" value="P-loop_NTPase"/>
</dbReference>
<evidence type="ECO:0000313" key="7">
    <source>
        <dbReference type="Proteomes" id="UP000218054"/>
    </source>
</evidence>
<keyword evidence="7" id="KW-1185">Reference proteome</keyword>
<dbReference type="PROSITE" id="PS50893">
    <property type="entry name" value="ABC_TRANSPORTER_2"/>
    <property type="match status" value="1"/>
</dbReference>
<keyword evidence="2" id="KW-1003">Cell membrane</keyword>
<dbReference type="AlphaFoldDB" id="A0A2A2AGW3"/>
<feature type="domain" description="ABC transporter" evidence="5">
    <location>
        <begin position="6"/>
        <end position="236"/>
    </location>
</feature>
<evidence type="ECO:0000313" key="6">
    <source>
        <dbReference type="EMBL" id="PAT37795.1"/>
    </source>
</evidence>
<dbReference type="SUPFAM" id="SSF50331">
    <property type="entry name" value="MOP-like"/>
    <property type="match status" value="1"/>
</dbReference>
<keyword evidence="1" id="KW-0813">Transport</keyword>
<dbReference type="Gene3D" id="3.40.50.300">
    <property type="entry name" value="P-loop containing nucleotide triphosphate hydrolases"/>
    <property type="match status" value="1"/>
</dbReference>
<evidence type="ECO:0000256" key="4">
    <source>
        <dbReference type="ARBA" id="ARBA00022840"/>
    </source>
</evidence>
<dbReference type="InterPro" id="IPR017871">
    <property type="entry name" value="ABC_transporter-like_CS"/>
</dbReference>
<evidence type="ECO:0000256" key="3">
    <source>
        <dbReference type="ARBA" id="ARBA00022741"/>
    </source>
</evidence>
<dbReference type="Pfam" id="PF00005">
    <property type="entry name" value="ABC_tran"/>
    <property type="match status" value="1"/>
</dbReference>
<organism evidence="6 7">
    <name type="scientific">Vandammella animalimorsus</name>
    <dbReference type="NCBI Taxonomy" id="2029117"/>
    <lineage>
        <taxon>Bacteria</taxon>
        <taxon>Pseudomonadati</taxon>
        <taxon>Pseudomonadota</taxon>
        <taxon>Betaproteobacteria</taxon>
        <taxon>Burkholderiales</taxon>
        <taxon>Comamonadaceae</taxon>
        <taxon>Vandammella</taxon>
    </lineage>
</organism>
<dbReference type="InterPro" id="IPR003439">
    <property type="entry name" value="ABC_transporter-like_ATP-bd"/>
</dbReference>
<keyword evidence="4 6" id="KW-0067">ATP-binding</keyword>
<name>A0A2A2AGW3_9BURK</name>
<reference evidence="6 7" key="1">
    <citation type="submission" date="2017-08" db="EMBL/GenBank/DDBJ databases">
        <title>WGS of Clinical strains of the CDC Group NO-1 linked to zoonotic infections in humans.</title>
        <authorList>
            <person name="Bernier A.-M."/>
            <person name="Bernard K."/>
        </authorList>
    </citation>
    <scope>NUCLEOTIDE SEQUENCE [LARGE SCALE GENOMIC DNA]</scope>
    <source>
        <strain evidence="6 7">NML00-0135</strain>
    </source>
</reference>
<evidence type="ECO:0000259" key="5">
    <source>
        <dbReference type="PROSITE" id="PS50893"/>
    </source>
</evidence>
<dbReference type="GO" id="GO:0140359">
    <property type="term" value="F:ABC-type transporter activity"/>
    <property type="evidence" value="ECO:0007669"/>
    <property type="project" value="UniProtKB-ARBA"/>
</dbReference>
<dbReference type="SUPFAM" id="SSF52540">
    <property type="entry name" value="P-loop containing nucleoside triphosphate hydrolases"/>
    <property type="match status" value="1"/>
</dbReference>
<dbReference type="EMBL" id="NSJB01000002">
    <property type="protein sequence ID" value="PAT37795.1"/>
    <property type="molecule type" value="Genomic_DNA"/>
</dbReference>
<dbReference type="SMART" id="SM00382">
    <property type="entry name" value="AAA"/>
    <property type="match status" value="1"/>
</dbReference>
<dbReference type="PANTHER" id="PTHR42781">
    <property type="entry name" value="SPERMIDINE/PUTRESCINE IMPORT ATP-BINDING PROTEIN POTA"/>
    <property type="match status" value="1"/>
</dbReference>
<dbReference type="InterPro" id="IPR013611">
    <property type="entry name" value="Transp-assoc_OB_typ2"/>
</dbReference>
<protein>
    <submittedName>
        <fullName evidence="6">Polyamine ABC transporter ATP-binding protein</fullName>
    </submittedName>
</protein>
<gene>
    <name evidence="6" type="ORF">CK625_05925</name>
</gene>
<dbReference type="InterPro" id="IPR012340">
    <property type="entry name" value="NA-bd_OB-fold"/>
</dbReference>
<dbReference type="GO" id="GO:0043190">
    <property type="term" value="C:ATP-binding cassette (ABC) transporter complex"/>
    <property type="evidence" value="ECO:0007669"/>
    <property type="project" value="InterPro"/>
</dbReference>
<dbReference type="GO" id="GO:0016887">
    <property type="term" value="F:ATP hydrolysis activity"/>
    <property type="evidence" value="ECO:0007669"/>
    <property type="project" value="InterPro"/>
</dbReference>
<evidence type="ECO:0000256" key="1">
    <source>
        <dbReference type="ARBA" id="ARBA00022448"/>
    </source>
</evidence>
<dbReference type="PROSITE" id="PS00211">
    <property type="entry name" value="ABC_TRANSPORTER_1"/>
    <property type="match status" value="1"/>
</dbReference>
<dbReference type="InterPro" id="IPR050093">
    <property type="entry name" value="ABC_SmlMolc_Importer"/>
</dbReference>
<dbReference type="PANTHER" id="PTHR42781:SF4">
    <property type="entry name" value="SPERMIDINE_PUTRESCINE IMPORT ATP-BINDING PROTEIN POTA"/>
    <property type="match status" value="1"/>
</dbReference>
<keyword evidence="2" id="KW-0472">Membrane</keyword>
<dbReference type="RefSeq" id="WP_095539362.1">
    <property type="nucleotide sequence ID" value="NZ_NSJB01000002.1"/>
</dbReference>
<dbReference type="FunFam" id="3.40.50.300:FF:000042">
    <property type="entry name" value="Maltose/maltodextrin ABC transporter, ATP-binding protein"/>
    <property type="match status" value="1"/>
</dbReference>
<dbReference type="Proteomes" id="UP000218054">
    <property type="component" value="Unassembled WGS sequence"/>
</dbReference>
<dbReference type="Pfam" id="PF08402">
    <property type="entry name" value="TOBE_2"/>
    <property type="match status" value="1"/>
</dbReference>
<comment type="caution">
    <text evidence="6">The sequence shown here is derived from an EMBL/GenBank/DDBJ whole genome shotgun (WGS) entry which is preliminary data.</text>
</comment>
<keyword evidence="3" id="KW-0547">Nucleotide-binding</keyword>
<dbReference type="Gene3D" id="2.40.50.140">
    <property type="entry name" value="Nucleic acid-binding proteins"/>
    <property type="match status" value="1"/>
</dbReference>
<dbReference type="InterPro" id="IPR003593">
    <property type="entry name" value="AAA+_ATPase"/>
</dbReference>
<evidence type="ECO:0000256" key="2">
    <source>
        <dbReference type="ARBA" id="ARBA00022475"/>
    </source>
</evidence>
<dbReference type="GO" id="GO:0005524">
    <property type="term" value="F:ATP binding"/>
    <property type="evidence" value="ECO:0007669"/>
    <property type="project" value="UniProtKB-KW"/>
</dbReference>
<dbReference type="Gene3D" id="2.40.50.100">
    <property type="match status" value="1"/>
</dbReference>
<accession>A0A2A2AGW3</accession>